<keyword evidence="1" id="KW-0812">Transmembrane</keyword>
<sequence>MLICGSSSINAFFSFPITLNIPQTIQRHDSKTQVQSHSANPTGIKTQGLMFRIDHTLYSTIAGITSISIYLNLLRKKSIKQITEQPKKTTVDR</sequence>
<dbReference type="AlphaFoldDB" id="A0A553PGS3"/>
<dbReference type="Proteomes" id="UP000318571">
    <property type="component" value="Chromosome 5"/>
</dbReference>
<keyword evidence="1" id="KW-0472">Membrane</keyword>
<proteinExistence type="predicted"/>
<keyword evidence="3" id="KW-1185">Reference proteome</keyword>
<accession>A0A553PGS3</accession>
<organism evidence="2 3">
    <name type="scientific">Tigriopus californicus</name>
    <name type="common">Marine copepod</name>
    <dbReference type="NCBI Taxonomy" id="6832"/>
    <lineage>
        <taxon>Eukaryota</taxon>
        <taxon>Metazoa</taxon>
        <taxon>Ecdysozoa</taxon>
        <taxon>Arthropoda</taxon>
        <taxon>Crustacea</taxon>
        <taxon>Multicrustacea</taxon>
        <taxon>Hexanauplia</taxon>
        <taxon>Copepoda</taxon>
        <taxon>Harpacticoida</taxon>
        <taxon>Harpacticidae</taxon>
        <taxon>Tigriopus</taxon>
    </lineage>
</organism>
<name>A0A553PGS3_TIGCA</name>
<dbReference type="EMBL" id="VCGU01000004">
    <property type="protein sequence ID" value="TRY76875.1"/>
    <property type="molecule type" value="Genomic_DNA"/>
</dbReference>
<reference evidence="2 3" key="1">
    <citation type="journal article" date="2018" name="Nat. Ecol. Evol.">
        <title>Genomic signatures of mitonuclear coevolution across populations of Tigriopus californicus.</title>
        <authorList>
            <person name="Barreto F.S."/>
            <person name="Watson E.T."/>
            <person name="Lima T.G."/>
            <person name="Willett C.S."/>
            <person name="Edmands S."/>
            <person name="Li W."/>
            <person name="Burton R.S."/>
        </authorList>
    </citation>
    <scope>NUCLEOTIDE SEQUENCE [LARGE SCALE GENOMIC DNA]</scope>
    <source>
        <strain evidence="2 3">San Diego</strain>
    </source>
</reference>
<feature type="transmembrane region" description="Helical" evidence="1">
    <location>
        <begin position="56"/>
        <end position="74"/>
    </location>
</feature>
<evidence type="ECO:0000256" key="1">
    <source>
        <dbReference type="SAM" id="Phobius"/>
    </source>
</evidence>
<evidence type="ECO:0000313" key="3">
    <source>
        <dbReference type="Proteomes" id="UP000318571"/>
    </source>
</evidence>
<keyword evidence="1" id="KW-1133">Transmembrane helix</keyword>
<comment type="caution">
    <text evidence="2">The sequence shown here is derived from an EMBL/GenBank/DDBJ whole genome shotgun (WGS) entry which is preliminary data.</text>
</comment>
<protein>
    <submittedName>
        <fullName evidence="2">Uncharacterized protein</fullName>
    </submittedName>
</protein>
<gene>
    <name evidence="2" type="ORF">TCAL_12974</name>
</gene>
<evidence type="ECO:0000313" key="2">
    <source>
        <dbReference type="EMBL" id="TRY76875.1"/>
    </source>
</evidence>